<name>A0A4Y3PWW6_BREPA</name>
<comment type="caution">
    <text evidence="1">The sequence shown here is derived from an EMBL/GenBank/DDBJ whole genome shotgun (WGS) entry which is preliminary data.</text>
</comment>
<dbReference type="STRING" id="54914.AV540_08025"/>
<dbReference type="InterPro" id="IPR027417">
    <property type="entry name" value="P-loop_NTPase"/>
</dbReference>
<dbReference type="Gene3D" id="3.40.50.300">
    <property type="entry name" value="P-loop containing nucleotide triphosphate hydrolases"/>
    <property type="match status" value="1"/>
</dbReference>
<dbReference type="AlphaFoldDB" id="A0A4Y3PWW6"/>
<proteinExistence type="predicted"/>
<organism evidence="1 2">
    <name type="scientific">Brevibacillus parabrevis</name>
    <dbReference type="NCBI Taxonomy" id="54914"/>
    <lineage>
        <taxon>Bacteria</taxon>
        <taxon>Bacillati</taxon>
        <taxon>Bacillota</taxon>
        <taxon>Bacilli</taxon>
        <taxon>Bacillales</taxon>
        <taxon>Paenibacillaceae</taxon>
        <taxon>Brevibacillus</taxon>
    </lineage>
</organism>
<sequence length="290" mass="33334">MFHQVSRFVSRFRDLEQQDFTNTTEEERQWRLLKEKLTLPDVPEPLETVTRKCIAVTSLYPQAGASFIAGNVAYAWAAKGIPVTLCELPNHTSYFYFALDYERRVRSFKNLSPTSLILMQNNQLRIQIETPSHVHPESSQIDIASWILRLNKESSIVFIDVSSNWNKNEAKQIFELADEIWVVLDADIARLTRLFLIESVPGWWLSGKNKVKIIANKWNAQLARTTVLKKVEGTLSLWGTSSSQVDYQVPLIDQEKAAAAHVKANFLLELFPEEESEFQSLMHVHKGRML</sequence>
<keyword evidence="2" id="KW-1185">Reference proteome</keyword>
<protein>
    <submittedName>
        <fullName evidence="1">Uncharacterized protein</fullName>
    </submittedName>
</protein>
<dbReference type="SUPFAM" id="SSF52540">
    <property type="entry name" value="P-loop containing nucleoside triphosphate hydrolases"/>
    <property type="match status" value="1"/>
</dbReference>
<dbReference type="RefSeq" id="WP_122966751.1">
    <property type="nucleotide sequence ID" value="NZ_BJMH01000038.1"/>
</dbReference>
<gene>
    <name evidence="1" type="ORF">BPA01_49210</name>
</gene>
<evidence type="ECO:0000313" key="2">
    <source>
        <dbReference type="Proteomes" id="UP000316882"/>
    </source>
</evidence>
<dbReference type="Proteomes" id="UP000316882">
    <property type="component" value="Unassembled WGS sequence"/>
</dbReference>
<accession>A0A4Y3PWW6</accession>
<dbReference type="EMBL" id="BJMH01000038">
    <property type="protein sequence ID" value="GEB35341.1"/>
    <property type="molecule type" value="Genomic_DNA"/>
</dbReference>
<evidence type="ECO:0000313" key="1">
    <source>
        <dbReference type="EMBL" id="GEB35341.1"/>
    </source>
</evidence>
<reference evidence="1 2" key="1">
    <citation type="submission" date="2019-06" db="EMBL/GenBank/DDBJ databases">
        <title>Whole genome shotgun sequence of Brevibacillus parabrevis NBRC 12334.</title>
        <authorList>
            <person name="Hosoyama A."/>
            <person name="Uohara A."/>
            <person name="Ohji S."/>
            <person name="Ichikawa N."/>
        </authorList>
    </citation>
    <scope>NUCLEOTIDE SEQUENCE [LARGE SCALE GENOMIC DNA]</scope>
    <source>
        <strain evidence="1 2">NBRC 12334</strain>
    </source>
</reference>